<name>A0A2P9AGG5_9HYPH</name>
<evidence type="ECO:0000256" key="1">
    <source>
        <dbReference type="SAM" id="MobiDB-lite"/>
    </source>
</evidence>
<protein>
    <recommendedName>
        <fullName evidence="4">Alpha/beta hydrolase</fullName>
    </recommendedName>
</protein>
<dbReference type="EMBL" id="FUIG01000019">
    <property type="protein sequence ID" value="SJM30218.1"/>
    <property type="molecule type" value="Genomic_DNA"/>
</dbReference>
<evidence type="ECO:0000313" key="2">
    <source>
        <dbReference type="EMBL" id="SJM30218.1"/>
    </source>
</evidence>
<sequence length="389" mass="42472">MRNGARSRSQCRPRVARLSPSEKNSEMSFPNMQPPEYPATGSGLTSLAYHRAGQQGRPLIVFLPGGCHLARIAYGQGRGDRRDFLDHWFEELGCGLLGLSYPTDHPSVSSTRSDLTIAEWAAYVAEVVADKARNDKASDVLIQMWSMAGRSVFALNRACLAQGIEVHFISLAATPPLPGLIPLSDGGEPLGKTGFWTFQGNKFMRGFDEAIADQSTRAGRQTIGIDAYHEHFLCNTPIMLRGTAQRFCAGRMHWSEDEAAADTLNGDLDAAPLTATIVPTASSDMAHVLGDSSSWGHLNTQWLVRRAAAEKPLSTDVWSGLREIAARGWQRLTIHSEGGHFFFLGESGAREVAHASLHLLHEMKSTLREVDTLLAAPSPAQADEERARK</sequence>
<dbReference type="AlphaFoldDB" id="A0A2P9AGG5"/>
<feature type="region of interest" description="Disordered" evidence="1">
    <location>
        <begin position="1"/>
        <end position="37"/>
    </location>
</feature>
<organism evidence="2 3">
    <name type="scientific">Mesorhizobium delmotii</name>
    <dbReference type="NCBI Taxonomy" id="1631247"/>
    <lineage>
        <taxon>Bacteria</taxon>
        <taxon>Pseudomonadati</taxon>
        <taxon>Pseudomonadota</taxon>
        <taxon>Alphaproteobacteria</taxon>
        <taxon>Hyphomicrobiales</taxon>
        <taxon>Phyllobacteriaceae</taxon>
        <taxon>Mesorhizobium</taxon>
    </lineage>
</organism>
<evidence type="ECO:0000313" key="3">
    <source>
        <dbReference type="Proteomes" id="UP000245698"/>
    </source>
</evidence>
<gene>
    <name evidence="2" type="ORF">BQ8482_130117</name>
</gene>
<dbReference type="SUPFAM" id="SSF53474">
    <property type="entry name" value="alpha/beta-Hydrolases"/>
    <property type="match status" value="1"/>
</dbReference>
<dbReference type="InterPro" id="IPR029058">
    <property type="entry name" value="AB_hydrolase_fold"/>
</dbReference>
<proteinExistence type="predicted"/>
<reference evidence="3" key="1">
    <citation type="submission" date="2016-12" db="EMBL/GenBank/DDBJ databases">
        <authorList>
            <person name="Brunel B."/>
        </authorList>
    </citation>
    <scope>NUCLEOTIDE SEQUENCE [LARGE SCALE GENOMIC DNA]</scope>
</reference>
<accession>A0A2P9AGG5</accession>
<evidence type="ECO:0008006" key="4">
    <source>
        <dbReference type="Google" id="ProtNLM"/>
    </source>
</evidence>
<keyword evidence="3" id="KW-1185">Reference proteome</keyword>
<dbReference type="Proteomes" id="UP000245698">
    <property type="component" value="Unassembled WGS sequence"/>
</dbReference>